<dbReference type="SUPFAM" id="SSF46785">
    <property type="entry name" value="Winged helix' DNA-binding domain"/>
    <property type="match status" value="1"/>
</dbReference>
<dbReference type="STRING" id="272635.gene:17577250"/>
<keyword evidence="2" id="KW-1185">Reference proteome</keyword>
<dbReference type="Proteomes" id="UP000000528">
    <property type="component" value="Chromosome"/>
</dbReference>
<protein>
    <recommendedName>
        <fullName evidence="3">GntR family transcriptional regulator</fullName>
    </recommendedName>
</protein>
<dbReference type="PIR" id="C90592">
    <property type="entry name" value="C90592"/>
</dbReference>
<gene>
    <name evidence="1" type="ordered locus">MYPU_6430</name>
</gene>
<dbReference type="AlphaFoldDB" id="Q98PS6"/>
<dbReference type="KEGG" id="mpu:MYPU_6430"/>
<evidence type="ECO:0000313" key="2">
    <source>
        <dbReference type="Proteomes" id="UP000000528"/>
    </source>
</evidence>
<sequence length="189" mass="22431">MPSEAFLMQKFSISRITAINAYKKLESIGAVYNISKQGRFVAENFFGLLKPFASAMPVTSTKIKKENSQTPKWFSKFKIIFDHGFKKFKKEYLKDDEIIIVSENYISKKYQIPEKFEDKFSFTNFFLEKGIDLKNTIYKLQYEKVNLWNHEYLVVVYSWTYDDEGIQLASKYIVKPEYFSFSHQEKSLF</sequence>
<dbReference type="HOGENOM" id="CLU_1213736_0_0_14"/>
<dbReference type="EMBL" id="AL445565">
    <property type="protein sequence ID" value="CAC13816.1"/>
    <property type="molecule type" value="Genomic_DNA"/>
</dbReference>
<organism evidence="2">
    <name type="scientific">Mycoplasmopsis pulmonis (strain UAB CTIP)</name>
    <name type="common">Mycoplasma pulmonis</name>
    <dbReference type="NCBI Taxonomy" id="272635"/>
    <lineage>
        <taxon>Bacteria</taxon>
        <taxon>Bacillati</taxon>
        <taxon>Mycoplasmatota</taxon>
        <taxon>Mycoplasmoidales</taxon>
        <taxon>Metamycoplasmataceae</taxon>
        <taxon>Mycoplasmopsis</taxon>
    </lineage>
</organism>
<dbReference type="InterPro" id="IPR036390">
    <property type="entry name" value="WH_DNA-bd_sf"/>
</dbReference>
<proteinExistence type="predicted"/>
<evidence type="ECO:0000313" key="1">
    <source>
        <dbReference type="EMBL" id="CAC13816.1"/>
    </source>
</evidence>
<dbReference type="BioCyc" id="MPUL272635:G1GT6-651-MONOMER"/>
<accession>Q98PS6</accession>
<evidence type="ECO:0008006" key="3">
    <source>
        <dbReference type="Google" id="ProtNLM"/>
    </source>
</evidence>
<dbReference type="InterPro" id="IPR036388">
    <property type="entry name" value="WH-like_DNA-bd_sf"/>
</dbReference>
<reference evidence="1 2" key="1">
    <citation type="journal article" date="2001" name="Nucleic Acids Res.">
        <title>The complete genome sequence of the murine respiratory pathogen Mycoplasma pulmonis.</title>
        <authorList>
            <person name="Chambaud I."/>
            <person name="Heilig R."/>
            <person name="Ferris S."/>
            <person name="Barbe V."/>
            <person name="Samson D."/>
            <person name="Galisson F."/>
            <person name="Moszer I."/>
            <person name="Dybvig K."/>
            <person name="Wroblewski H."/>
            <person name="Viari A."/>
            <person name="Rocha E.P.C."/>
            <person name="Blanchard A."/>
        </authorList>
    </citation>
    <scope>NUCLEOTIDE SEQUENCE [LARGE SCALE GENOMIC DNA]</scope>
    <source>
        <strain evidence="1 2">UAB CTIP</strain>
    </source>
</reference>
<dbReference type="Gene3D" id="1.10.10.10">
    <property type="entry name" value="Winged helix-like DNA-binding domain superfamily/Winged helix DNA-binding domain"/>
    <property type="match status" value="1"/>
</dbReference>
<name>Q98PS6_MYCPU</name>
<dbReference type="eggNOG" id="ENOG5031YF7">
    <property type="taxonomic scope" value="Bacteria"/>
</dbReference>